<gene>
    <name evidence="1" type="ORF">UV91_C0001G0019</name>
</gene>
<organism evidence="1 2">
    <name type="scientific">Candidatus Nomurabacteria bacterium GW2011_GWF2_43_24</name>
    <dbReference type="NCBI Taxonomy" id="1618778"/>
    <lineage>
        <taxon>Bacteria</taxon>
        <taxon>Candidatus Nomuraibacteriota</taxon>
    </lineage>
</organism>
<evidence type="ECO:0000313" key="2">
    <source>
        <dbReference type="Proteomes" id="UP000033907"/>
    </source>
</evidence>
<dbReference type="Proteomes" id="UP000033907">
    <property type="component" value="Unassembled WGS sequence"/>
</dbReference>
<name>A0A0G1GWR5_9BACT</name>
<accession>A0A0G1GWR5</accession>
<protein>
    <recommendedName>
        <fullName evidence="3">DUF3467 domain-containing protein</fullName>
    </recommendedName>
</protein>
<sequence>MIDPNKIDINQLPKKFCDGAIGAHNKELFYFALTSGNNLDSFATTPHVMKSIAAWINGQIKKYEETFGEIDMTIQSPIQMKDLGNSGEKK</sequence>
<comment type="caution">
    <text evidence="1">The sequence shown here is derived from an EMBL/GenBank/DDBJ whole genome shotgun (WGS) entry which is preliminary data.</text>
</comment>
<reference evidence="1 2" key="1">
    <citation type="journal article" date="2015" name="Nature">
        <title>rRNA introns, odd ribosomes, and small enigmatic genomes across a large radiation of phyla.</title>
        <authorList>
            <person name="Brown C.T."/>
            <person name="Hug L.A."/>
            <person name="Thomas B.C."/>
            <person name="Sharon I."/>
            <person name="Castelle C.J."/>
            <person name="Singh A."/>
            <person name="Wilkins M.J."/>
            <person name="Williams K.H."/>
            <person name="Banfield J.F."/>
        </authorList>
    </citation>
    <scope>NUCLEOTIDE SEQUENCE [LARGE SCALE GENOMIC DNA]</scope>
</reference>
<proteinExistence type="predicted"/>
<evidence type="ECO:0000313" key="1">
    <source>
        <dbReference type="EMBL" id="KKT11807.1"/>
    </source>
</evidence>
<dbReference type="EMBL" id="LCGH01000001">
    <property type="protein sequence ID" value="KKT11807.1"/>
    <property type="molecule type" value="Genomic_DNA"/>
</dbReference>
<dbReference type="AlphaFoldDB" id="A0A0G1GWR5"/>
<evidence type="ECO:0008006" key="3">
    <source>
        <dbReference type="Google" id="ProtNLM"/>
    </source>
</evidence>